<dbReference type="EMBL" id="JABAHT010000200">
    <property type="protein sequence ID" value="KAF4661380.1"/>
    <property type="molecule type" value="Genomic_DNA"/>
</dbReference>
<organism evidence="2 3">
    <name type="scientific">Perkinsus olseni</name>
    <name type="common">Perkinsus atlanticus</name>
    <dbReference type="NCBI Taxonomy" id="32597"/>
    <lineage>
        <taxon>Eukaryota</taxon>
        <taxon>Sar</taxon>
        <taxon>Alveolata</taxon>
        <taxon>Perkinsozoa</taxon>
        <taxon>Perkinsea</taxon>
        <taxon>Perkinsida</taxon>
        <taxon>Perkinsidae</taxon>
        <taxon>Perkinsus</taxon>
    </lineage>
</organism>
<gene>
    <name evidence="2" type="ORF">FOZ61_003328</name>
</gene>
<dbReference type="Proteomes" id="UP000570595">
    <property type="component" value="Unassembled WGS sequence"/>
</dbReference>
<accession>A0A7J6LQW3</accession>
<protein>
    <submittedName>
        <fullName evidence="2">Uncharacterized protein</fullName>
    </submittedName>
</protein>
<comment type="caution">
    <text evidence="2">The sequence shown here is derived from an EMBL/GenBank/DDBJ whole genome shotgun (WGS) entry which is preliminary data.</text>
</comment>
<dbReference type="AlphaFoldDB" id="A0A7J6LQW3"/>
<feature type="region of interest" description="Disordered" evidence="1">
    <location>
        <begin position="1"/>
        <end position="39"/>
    </location>
</feature>
<name>A0A7J6LQW3_PEROL</name>
<evidence type="ECO:0000256" key="1">
    <source>
        <dbReference type="SAM" id="MobiDB-lite"/>
    </source>
</evidence>
<evidence type="ECO:0000313" key="3">
    <source>
        <dbReference type="Proteomes" id="UP000570595"/>
    </source>
</evidence>
<feature type="compositionally biased region" description="Basic and acidic residues" evidence="1">
    <location>
        <begin position="25"/>
        <end position="39"/>
    </location>
</feature>
<sequence>MSAQIPCRRESDFAEPTGESNMSSAKRDSSGDSEEGEIKDGSASIGALAGSLDVLTNIDCYFVVEQPPITSGIPTGENESDELFEVSLTGNISVGRMNCPKTAEREGFWANAQYDRYKAHGGELFVFYGDIPANTNLDLLEFHDDQALRDMLNTLEEKTEDELLPEAPLFGTEPASFTERRKKATPNKVPQQSCISAREAIQEKYITFTRMCDEYDRRFMVAKLTAKRTGWYFTPNGGTTYISQMEIYDSGWGMRPVGRTSN</sequence>
<reference evidence="2 3" key="1">
    <citation type="submission" date="2020-04" db="EMBL/GenBank/DDBJ databases">
        <title>Perkinsus olseni comparative genomics.</title>
        <authorList>
            <person name="Bogema D.R."/>
        </authorList>
    </citation>
    <scope>NUCLEOTIDE SEQUENCE [LARGE SCALE GENOMIC DNA]</scope>
    <source>
        <strain evidence="2">ATCC PRA-179</strain>
    </source>
</reference>
<proteinExistence type="predicted"/>
<evidence type="ECO:0000313" key="2">
    <source>
        <dbReference type="EMBL" id="KAF4661380.1"/>
    </source>
</evidence>